<evidence type="ECO:0000259" key="8">
    <source>
        <dbReference type="Pfam" id="PF07715"/>
    </source>
</evidence>
<dbReference type="SUPFAM" id="SSF49464">
    <property type="entry name" value="Carboxypeptidase regulatory domain-like"/>
    <property type="match status" value="1"/>
</dbReference>
<dbReference type="Pfam" id="PF07715">
    <property type="entry name" value="Plug"/>
    <property type="match status" value="1"/>
</dbReference>
<evidence type="ECO:0000256" key="5">
    <source>
        <dbReference type="ARBA" id="ARBA00023136"/>
    </source>
</evidence>
<dbReference type="PROSITE" id="PS52016">
    <property type="entry name" value="TONB_DEPENDENT_REC_3"/>
    <property type="match status" value="1"/>
</dbReference>
<dbReference type="EMBL" id="JADKGY010000029">
    <property type="protein sequence ID" value="MBK9984296.1"/>
    <property type="molecule type" value="Genomic_DNA"/>
</dbReference>
<dbReference type="InterPro" id="IPR036942">
    <property type="entry name" value="Beta-barrel_TonB_sf"/>
</dbReference>
<evidence type="ECO:0000256" key="7">
    <source>
        <dbReference type="PROSITE-ProRule" id="PRU01360"/>
    </source>
</evidence>
<keyword evidence="5 7" id="KW-0472">Membrane</keyword>
<dbReference type="InterPro" id="IPR008969">
    <property type="entry name" value="CarboxyPept-like_regulatory"/>
</dbReference>
<dbReference type="GO" id="GO:0009279">
    <property type="term" value="C:cell outer membrane"/>
    <property type="evidence" value="ECO:0007669"/>
    <property type="project" value="UniProtKB-SubCell"/>
</dbReference>
<dbReference type="SUPFAM" id="SSF56935">
    <property type="entry name" value="Porins"/>
    <property type="match status" value="1"/>
</dbReference>
<dbReference type="Gene3D" id="2.170.130.10">
    <property type="entry name" value="TonB-dependent receptor, plug domain"/>
    <property type="match status" value="1"/>
</dbReference>
<keyword evidence="4 7" id="KW-0812">Transmembrane</keyword>
<evidence type="ECO:0000256" key="3">
    <source>
        <dbReference type="ARBA" id="ARBA00022452"/>
    </source>
</evidence>
<feature type="domain" description="TonB-dependent receptor plug" evidence="8">
    <location>
        <begin position="124"/>
        <end position="222"/>
    </location>
</feature>
<dbReference type="InterPro" id="IPR037066">
    <property type="entry name" value="Plug_dom_sf"/>
</dbReference>
<dbReference type="Proteomes" id="UP000808337">
    <property type="component" value="Unassembled WGS sequence"/>
</dbReference>
<evidence type="ECO:0000313" key="9">
    <source>
        <dbReference type="EMBL" id="MBK9984296.1"/>
    </source>
</evidence>
<proteinExistence type="inferred from homology"/>
<dbReference type="AlphaFoldDB" id="A0A9D7XRR1"/>
<keyword evidence="6 7" id="KW-0998">Cell outer membrane</keyword>
<evidence type="ECO:0000313" key="10">
    <source>
        <dbReference type="Proteomes" id="UP000808337"/>
    </source>
</evidence>
<dbReference type="InterPro" id="IPR039426">
    <property type="entry name" value="TonB-dep_rcpt-like"/>
</dbReference>
<reference evidence="9 10" key="1">
    <citation type="submission" date="2020-10" db="EMBL/GenBank/DDBJ databases">
        <title>Connecting structure to function with the recovery of over 1000 high-quality activated sludge metagenome-assembled genomes encoding full-length rRNA genes using long-read sequencing.</title>
        <authorList>
            <person name="Singleton C.M."/>
            <person name="Petriglieri F."/>
            <person name="Kristensen J.M."/>
            <person name="Kirkegaard R.H."/>
            <person name="Michaelsen T.Y."/>
            <person name="Andersen M.H."/>
            <person name="Karst S.M."/>
            <person name="Dueholm M.S."/>
            <person name="Nielsen P.H."/>
            <person name="Albertsen M."/>
        </authorList>
    </citation>
    <scope>NUCLEOTIDE SEQUENCE [LARGE SCALE GENOMIC DNA]</scope>
    <source>
        <strain evidence="9">Ribe_18-Q3-R11-54_MAXAC.273</strain>
    </source>
</reference>
<organism evidence="9 10">
    <name type="scientific">Candidatus Opimibacter skivensis</name>
    <dbReference type="NCBI Taxonomy" id="2982028"/>
    <lineage>
        <taxon>Bacteria</taxon>
        <taxon>Pseudomonadati</taxon>
        <taxon>Bacteroidota</taxon>
        <taxon>Saprospiria</taxon>
        <taxon>Saprospirales</taxon>
        <taxon>Saprospiraceae</taxon>
        <taxon>Candidatus Opimibacter</taxon>
    </lineage>
</organism>
<dbReference type="InterPro" id="IPR012910">
    <property type="entry name" value="Plug_dom"/>
</dbReference>
<comment type="subcellular location">
    <subcellularLocation>
        <location evidence="1 7">Cell outer membrane</location>
        <topology evidence="1 7">Multi-pass membrane protein</topology>
    </subcellularLocation>
</comment>
<comment type="caution">
    <text evidence="9">The sequence shown here is derived from an EMBL/GenBank/DDBJ whole genome shotgun (WGS) entry which is preliminary data.</text>
</comment>
<dbReference type="InterPro" id="IPR023996">
    <property type="entry name" value="TonB-dep_OMP_SusC/RagA"/>
</dbReference>
<evidence type="ECO:0000256" key="6">
    <source>
        <dbReference type="ARBA" id="ARBA00023237"/>
    </source>
</evidence>
<protein>
    <submittedName>
        <fullName evidence="9">SusC/RagA family TonB-linked outer membrane protein</fullName>
    </submittedName>
</protein>
<dbReference type="Gene3D" id="2.40.170.20">
    <property type="entry name" value="TonB-dependent receptor, beta-barrel domain"/>
    <property type="match status" value="1"/>
</dbReference>
<dbReference type="Pfam" id="PF13715">
    <property type="entry name" value="CarbopepD_reg_2"/>
    <property type="match status" value="1"/>
</dbReference>
<evidence type="ECO:0000256" key="1">
    <source>
        <dbReference type="ARBA" id="ARBA00004571"/>
    </source>
</evidence>
<gene>
    <name evidence="9" type="ORF">IPP15_18345</name>
</gene>
<evidence type="ECO:0000256" key="4">
    <source>
        <dbReference type="ARBA" id="ARBA00022692"/>
    </source>
</evidence>
<accession>A0A9D7XRR1</accession>
<dbReference type="NCBIfam" id="TIGR04056">
    <property type="entry name" value="OMP_RagA_SusC"/>
    <property type="match status" value="1"/>
</dbReference>
<name>A0A9D7XRR1_9BACT</name>
<keyword evidence="3 7" id="KW-1134">Transmembrane beta strand</keyword>
<comment type="similarity">
    <text evidence="7">Belongs to the TonB-dependent receptor family.</text>
</comment>
<evidence type="ECO:0000256" key="2">
    <source>
        <dbReference type="ARBA" id="ARBA00022448"/>
    </source>
</evidence>
<sequence>MCQTKRNAIRGILSFGLFLFLFFSGHAQGFQLTGRVIDSTTNTPVFDAIVTSAFSSAVVSTDAEGNFSIASSKGDGLTVSILGYDNKVIQVVNEDKVEILLSPLTKYLNAVIVTAFGIKKEAKRLGYSVQEVKGDDLLKARESNPVNQLVGKVAGLNVGINQELLAAPTVLLRGSPINFYVVDGIPINSDTWNISPDDIETYTVLKGPTAAALYGSRGINGAILIETKRGKKNAKGFTVEVNSSTQFNKGFVAIPKVQDEYGAGDYQRYAFGDYNSNATGSGVNDKDYDVWGPRLDGTLLPQYDGKYDVTKNYVTTFQNGQTYTGHIEPTPWVARGKDNLANFLQTGVLTTNNINFSSVTDRASVRMSVTNTNQTGITPNTHLNTNNFNVFGSYDVSDRFKVEANINYNRQLTDNIPDVVYGPNSIIYNIDIWTGADWDINDPNIVNYWQPGKKGIQSNFVEYKRYHNPYFSSYEWLRGHYKNDLYGWAAITYKLNSDLDVMLRSNVTTYNLLRTEKLPFSAHPYGDEHNHGNYREDRRDLWENNTELLLRYNKENIGNSGISLSAFVGGSARNMRYSSNYTSTNQLIIPNVYTFANTLLPIRSYSFGSQLLLLSGYYSVDLTYKRYFTISTTGRVDESSALPSGNNTGFYPSVTLSSVLSEYIDMPKGISFLKVRGSYANVKGGGTDSYAGTAFQSLGVGSPVGYGNAYYTPYGGPNYGLSTPPYATFPGYNNKTEASSPNYVINPNINPSSRSNYEFGLDMRFLGYRLGLSATYFQYQDGPNISKQYLSEASGLSYFLTNGGETKRTGGEISINGTPLKSANGVTWDVLVNWGTYKEVFSAFAGDATEVSNGTGYPYHIGDRVDQLFGKYEALTPDGKVIHDESGFPIYLPKAQYLGHADPDWSWGINNKFSYKAFSLSFQFDGMVGGKIQDRVLRKMTEGGRGANTNEGVLGEARLYESQHWGEADYTGAYGANGLPILGGDGVQLAAGSPAIAYDPITGVITNASQLVFTQNKTAPLWIQDYISSFYNDPQHTMVDKTYAKLREVVFTFSFPEKFLHKAKITKMDISIVGRNLLYFFPKAFHDIDVDQYPGRDAFGTSRLEYDLQTPTTRSYGVNVNLVF</sequence>
<keyword evidence="2 7" id="KW-0813">Transport</keyword>
<dbReference type="Gene3D" id="2.60.40.1120">
    <property type="entry name" value="Carboxypeptidase-like, regulatory domain"/>
    <property type="match status" value="1"/>
</dbReference>